<protein>
    <submittedName>
        <fullName evidence="1">Uncharacterized protein</fullName>
    </submittedName>
</protein>
<gene>
    <name evidence="1" type="ORF">Tci_889291</name>
</gene>
<accession>A0A699U3E3</accession>
<evidence type="ECO:0000313" key="1">
    <source>
        <dbReference type="EMBL" id="GFD17322.1"/>
    </source>
</evidence>
<dbReference type="AlphaFoldDB" id="A0A699U3E3"/>
<reference evidence="1" key="1">
    <citation type="journal article" date="2019" name="Sci. Rep.">
        <title>Draft genome of Tanacetum cinerariifolium, the natural source of mosquito coil.</title>
        <authorList>
            <person name="Yamashiro T."/>
            <person name="Shiraishi A."/>
            <person name="Satake H."/>
            <person name="Nakayama K."/>
        </authorList>
    </citation>
    <scope>NUCLEOTIDE SEQUENCE</scope>
</reference>
<sequence>VVIDAQFGEELERGFGLEARKLHGVARLDPGTLEGADAEHVGAWPDEGVPVAGRHAQVLAHRLAEDDFVGVVMAEGKGGIAVGTFARGKNNENRPARSPYCPAVQRRQDLRSRHHHWHRQLPEQHARILGSVP</sequence>
<feature type="non-terminal residue" evidence="1">
    <location>
        <position position="1"/>
    </location>
</feature>
<comment type="caution">
    <text evidence="1">The sequence shown here is derived from an EMBL/GenBank/DDBJ whole genome shotgun (WGS) entry which is preliminary data.</text>
</comment>
<proteinExistence type="predicted"/>
<dbReference type="EMBL" id="BKCJ011299393">
    <property type="protein sequence ID" value="GFD17322.1"/>
    <property type="molecule type" value="Genomic_DNA"/>
</dbReference>
<name>A0A699U3E3_TANCI</name>
<organism evidence="1">
    <name type="scientific">Tanacetum cinerariifolium</name>
    <name type="common">Dalmatian daisy</name>
    <name type="synonym">Chrysanthemum cinerariifolium</name>
    <dbReference type="NCBI Taxonomy" id="118510"/>
    <lineage>
        <taxon>Eukaryota</taxon>
        <taxon>Viridiplantae</taxon>
        <taxon>Streptophyta</taxon>
        <taxon>Embryophyta</taxon>
        <taxon>Tracheophyta</taxon>
        <taxon>Spermatophyta</taxon>
        <taxon>Magnoliopsida</taxon>
        <taxon>eudicotyledons</taxon>
        <taxon>Gunneridae</taxon>
        <taxon>Pentapetalae</taxon>
        <taxon>asterids</taxon>
        <taxon>campanulids</taxon>
        <taxon>Asterales</taxon>
        <taxon>Asteraceae</taxon>
        <taxon>Asteroideae</taxon>
        <taxon>Anthemideae</taxon>
        <taxon>Anthemidinae</taxon>
        <taxon>Tanacetum</taxon>
    </lineage>
</organism>